<dbReference type="PANTHER" id="PTHR34980">
    <property type="entry name" value="INNER MEMBRANE PROTEIN-RELATED-RELATED"/>
    <property type="match status" value="1"/>
</dbReference>
<dbReference type="EMBL" id="QUMO01000002">
    <property type="protein sequence ID" value="REF87397.1"/>
    <property type="molecule type" value="Genomic_DNA"/>
</dbReference>
<dbReference type="OrthoDB" id="9812349at2"/>
<organism evidence="2 3">
    <name type="scientific">Methylovirgula ligni</name>
    <dbReference type="NCBI Taxonomy" id="569860"/>
    <lineage>
        <taxon>Bacteria</taxon>
        <taxon>Pseudomonadati</taxon>
        <taxon>Pseudomonadota</taxon>
        <taxon>Alphaproteobacteria</taxon>
        <taxon>Hyphomicrobiales</taxon>
        <taxon>Beijerinckiaceae</taxon>
        <taxon>Methylovirgula</taxon>
    </lineage>
</organism>
<evidence type="ECO:0000313" key="2">
    <source>
        <dbReference type="EMBL" id="REF87397.1"/>
    </source>
</evidence>
<proteinExistence type="predicted"/>
<evidence type="ECO:0000313" key="3">
    <source>
        <dbReference type="Proteomes" id="UP000256900"/>
    </source>
</evidence>
<dbReference type="Pfam" id="PF05656">
    <property type="entry name" value="DUF805"/>
    <property type="match status" value="1"/>
</dbReference>
<name>A0A3D9YXM4_9HYPH</name>
<evidence type="ECO:0000256" key="1">
    <source>
        <dbReference type="SAM" id="Phobius"/>
    </source>
</evidence>
<dbReference type="GO" id="GO:0005886">
    <property type="term" value="C:plasma membrane"/>
    <property type="evidence" value="ECO:0007669"/>
    <property type="project" value="TreeGrafter"/>
</dbReference>
<sequence length="113" mass="12880">MDWQNLFLTNTGRLDRQPWWIGSVIIFLISLIARIVIHIVFGHGNSLGHVLDAIIGLVLLYPAVNIGIKRFHDRDKSGWWVLIAFVPIIGWIWYVVECGFLPGTDGPNRFDPT</sequence>
<gene>
    <name evidence="2" type="ORF">DES32_1018</name>
</gene>
<accession>A0A3D9YXM4</accession>
<comment type="caution">
    <text evidence="2">The sequence shown here is derived from an EMBL/GenBank/DDBJ whole genome shotgun (WGS) entry which is preliminary data.</text>
</comment>
<feature type="transmembrane region" description="Helical" evidence="1">
    <location>
        <begin position="20"/>
        <end position="41"/>
    </location>
</feature>
<reference evidence="2 3" key="1">
    <citation type="submission" date="2018-08" db="EMBL/GenBank/DDBJ databases">
        <title>Genomic Encyclopedia of Type Strains, Phase IV (KMG-IV): sequencing the most valuable type-strain genomes for metagenomic binning, comparative biology and taxonomic classification.</title>
        <authorList>
            <person name="Goeker M."/>
        </authorList>
    </citation>
    <scope>NUCLEOTIDE SEQUENCE [LARGE SCALE GENOMIC DNA]</scope>
    <source>
        <strain evidence="2 3">BW863</strain>
    </source>
</reference>
<dbReference type="PANTHER" id="PTHR34980:SF3">
    <property type="entry name" value="BLR8105 PROTEIN"/>
    <property type="match status" value="1"/>
</dbReference>
<keyword evidence="3" id="KW-1185">Reference proteome</keyword>
<protein>
    <submittedName>
        <fullName evidence="2">Uncharacterized membrane protein YhaH (DUF805 family)</fullName>
    </submittedName>
</protein>
<feature type="transmembrane region" description="Helical" evidence="1">
    <location>
        <begin position="47"/>
        <end position="66"/>
    </location>
</feature>
<dbReference type="Proteomes" id="UP000256900">
    <property type="component" value="Unassembled WGS sequence"/>
</dbReference>
<dbReference type="InterPro" id="IPR008523">
    <property type="entry name" value="DUF805"/>
</dbReference>
<feature type="transmembrane region" description="Helical" evidence="1">
    <location>
        <begin position="78"/>
        <end position="96"/>
    </location>
</feature>
<keyword evidence="1" id="KW-0812">Transmembrane</keyword>
<keyword evidence="1" id="KW-0472">Membrane</keyword>
<dbReference type="AlphaFoldDB" id="A0A3D9YXM4"/>
<keyword evidence="1" id="KW-1133">Transmembrane helix</keyword>
<dbReference type="RefSeq" id="WP_115835606.1">
    <property type="nucleotide sequence ID" value="NZ_CP025086.1"/>
</dbReference>